<evidence type="ECO:0000313" key="2">
    <source>
        <dbReference type="Proteomes" id="UP000694425"/>
    </source>
</evidence>
<evidence type="ECO:0000313" key="1">
    <source>
        <dbReference type="Ensembl" id="ENSNVIP00000001129.1"/>
    </source>
</evidence>
<protein>
    <recommendedName>
        <fullName evidence="3">ATP synthase subunit e, mitochondrial</fullName>
    </recommendedName>
</protein>
<accession>A0A8C7A2Y7</accession>
<keyword evidence="2" id="KW-1185">Reference proteome</keyword>
<reference evidence="1" key="2">
    <citation type="submission" date="2025-09" db="UniProtKB">
        <authorList>
            <consortium name="Ensembl"/>
        </authorList>
    </citation>
    <scope>IDENTIFICATION</scope>
</reference>
<name>A0A8C7A2Y7_NEOVI</name>
<proteinExistence type="predicted"/>
<evidence type="ECO:0008006" key="3">
    <source>
        <dbReference type="Google" id="ProtNLM"/>
    </source>
</evidence>
<dbReference type="AlphaFoldDB" id="A0A8C7A2Y7"/>
<organism evidence="1 2">
    <name type="scientific">Neovison vison</name>
    <name type="common">American mink</name>
    <name type="synonym">Mustela vison</name>
    <dbReference type="NCBI Taxonomy" id="452646"/>
    <lineage>
        <taxon>Eukaryota</taxon>
        <taxon>Metazoa</taxon>
        <taxon>Chordata</taxon>
        <taxon>Craniata</taxon>
        <taxon>Vertebrata</taxon>
        <taxon>Euteleostomi</taxon>
        <taxon>Mammalia</taxon>
        <taxon>Eutheria</taxon>
        <taxon>Laurasiatheria</taxon>
        <taxon>Carnivora</taxon>
        <taxon>Caniformia</taxon>
        <taxon>Musteloidea</taxon>
        <taxon>Mustelidae</taxon>
        <taxon>Mustelinae</taxon>
        <taxon>Neogale</taxon>
    </lineage>
</organism>
<dbReference type="Ensembl" id="ENSNVIT00000001318.1">
    <property type="protein sequence ID" value="ENSNVIP00000001129.1"/>
    <property type="gene ID" value="ENSNVIG00000000947.1"/>
</dbReference>
<sequence length="69" mass="8242">MVSLVQVSPLIKLGVPPHTYRAMGYSYLKPRTEEERKRAAEEKRKQDEQKWNKRELAEWDQSIFFFLTG</sequence>
<dbReference type="Proteomes" id="UP000694425">
    <property type="component" value="Unplaced"/>
</dbReference>
<reference evidence="1" key="1">
    <citation type="submission" date="2025-08" db="UniProtKB">
        <authorList>
            <consortium name="Ensembl"/>
        </authorList>
    </citation>
    <scope>IDENTIFICATION</scope>
</reference>